<dbReference type="PROSITE" id="PS50896">
    <property type="entry name" value="LISH"/>
    <property type="match status" value="1"/>
</dbReference>
<keyword evidence="2" id="KW-1185">Reference proteome</keyword>
<evidence type="ECO:0000313" key="2">
    <source>
        <dbReference type="Proteomes" id="UP001374535"/>
    </source>
</evidence>
<organism evidence="1 2">
    <name type="scientific">Vigna mungo</name>
    <name type="common">Black gram</name>
    <name type="synonym">Phaseolus mungo</name>
    <dbReference type="NCBI Taxonomy" id="3915"/>
    <lineage>
        <taxon>Eukaryota</taxon>
        <taxon>Viridiplantae</taxon>
        <taxon>Streptophyta</taxon>
        <taxon>Embryophyta</taxon>
        <taxon>Tracheophyta</taxon>
        <taxon>Spermatophyta</taxon>
        <taxon>Magnoliopsida</taxon>
        <taxon>eudicotyledons</taxon>
        <taxon>Gunneridae</taxon>
        <taxon>Pentapetalae</taxon>
        <taxon>rosids</taxon>
        <taxon>fabids</taxon>
        <taxon>Fabales</taxon>
        <taxon>Fabaceae</taxon>
        <taxon>Papilionoideae</taxon>
        <taxon>50 kb inversion clade</taxon>
        <taxon>NPAAA clade</taxon>
        <taxon>indigoferoid/millettioid clade</taxon>
        <taxon>Phaseoleae</taxon>
        <taxon>Vigna</taxon>
    </lineage>
</organism>
<dbReference type="AlphaFoldDB" id="A0AAQ3P546"/>
<gene>
    <name evidence="1" type="ORF">V8G54_008407</name>
</gene>
<dbReference type="PANTHER" id="PTHR35117:SF1">
    <property type="entry name" value="MYOSIN-M HEAVY PROTEIN"/>
    <property type="match status" value="1"/>
</dbReference>
<protein>
    <recommendedName>
        <fullName evidence="3">LisH domain-containing protein</fullName>
    </recommendedName>
</protein>
<proteinExistence type="predicted"/>
<evidence type="ECO:0000313" key="1">
    <source>
        <dbReference type="EMBL" id="WVZ21085.1"/>
    </source>
</evidence>
<dbReference type="Proteomes" id="UP001374535">
    <property type="component" value="Chromosome 2"/>
</dbReference>
<dbReference type="PANTHER" id="PTHR35117">
    <property type="entry name" value="MYOSIN-M HEAVY PROTEIN"/>
    <property type="match status" value="1"/>
</dbReference>
<dbReference type="EMBL" id="CP144699">
    <property type="protein sequence ID" value="WVZ21085.1"/>
    <property type="molecule type" value="Genomic_DNA"/>
</dbReference>
<accession>A0AAQ3P546</accession>
<dbReference type="InterPro" id="IPR006594">
    <property type="entry name" value="LisH"/>
</dbReference>
<evidence type="ECO:0008006" key="3">
    <source>
        <dbReference type="Google" id="ProtNLM"/>
    </source>
</evidence>
<name>A0AAQ3P546_VIGMU</name>
<sequence>MMNQETVGVEESLGKVNISPTEVALIVDQYLCANNLSHTRATFRMEASSLFAASSFIQEVQNVLDAYRSFQRLISIDIPVTNKTPSGLCTGTTSSVQNTNTYNKIHLQQANKRINSEAIDVPTIAKKPRGRPPGKKNQVKGLNVLQTQSLIVNSTATSSQVLTTSSIIEIQPETATNKSVTTCNKDVVTHCEAVMVCPEEEITNKLSLYPSLISSDSDTEDKRELDCNASHVFLENSIPNGFSIPETEKEHSQLDLSHIKLSDLDMEYWSNFSLKNTGIFAEDYFDRPALTQVDA</sequence>
<reference evidence="1 2" key="1">
    <citation type="journal article" date="2023" name="Life. Sci Alliance">
        <title>Evolutionary insights into 3D genome organization and epigenetic landscape of Vigna mungo.</title>
        <authorList>
            <person name="Junaid A."/>
            <person name="Singh B."/>
            <person name="Bhatia S."/>
        </authorList>
    </citation>
    <scope>NUCLEOTIDE SEQUENCE [LARGE SCALE GENOMIC DNA]</scope>
    <source>
        <strain evidence="1">Urdbean</strain>
    </source>
</reference>